<gene>
    <name evidence="1" type="ORF">SDC9_155213</name>
</gene>
<accession>A0A645F2B1</accession>
<sequence length="78" mass="8987">MISFVKATLKGWEYAAQNQEYALDLVESYMKQANLPVNRVHQRWMLQIILEALEPNGKAVKKGELCQKDHERASSILN</sequence>
<reference evidence="1" key="1">
    <citation type="submission" date="2019-08" db="EMBL/GenBank/DDBJ databases">
        <authorList>
            <person name="Kucharzyk K."/>
            <person name="Murdoch R.W."/>
            <person name="Higgins S."/>
            <person name="Loffler F."/>
        </authorList>
    </citation>
    <scope>NUCLEOTIDE SEQUENCE</scope>
</reference>
<proteinExistence type="predicted"/>
<evidence type="ECO:0000313" key="1">
    <source>
        <dbReference type="EMBL" id="MPN07940.1"/>
    </source>
</evidence>
<comment type="caution">
    <text evidence="1">The sequence shown here is derived from an EMBL/GenBank/DDBJ whole genome shotgun (WGS) entry which is preliminary data.</text>
</comment>
<dbReference type="Gene3D" id="3.40.190.10">
    <property type="entry name" value="Periplasmic binding protein-like II"/>
    <property type="match status" value="1"/>
</dbReference>
<protein>
    <submittedName>
        <fullName evidence="1">Uncharacterized protein</fullName>
    </submittedName>
</protein>
<name>A0A645F2B1_9ZZZZ</name>
<dbReference type="EMBL" id="VSSQ01053948">
    <property type="protein sequence ID" value="MPN07940.1"/>
    <property type="molecule type" value="Genomic_DNA"/>
</dbReference>
<dbReference type="AlphaFoldDB" id="A0A645F2B1"/>
<organism evidence="1">
    <name type="scientific">bioreactor metagenome</name>
    <dbReference type="NCBI Taxonomy" id="1076179"/>
    <lineage>
        <taxon>unclassified sequences</taxon>
        <taxon>metagenomes</taxon>
        <taxon>ecological metagenomes</taxon>
    </lineage>
</organism>